<name>E9BG06_LEIDO</name>
<dbReference type="Proteomes" id="UP000008980">
    <property type="component" value="Chromosome 22"/>
</dbReference>
<dbReference type="AlphaFoldDB" id="E9BG06"/>
<feature type="non-terminal residue" evidence="1">
    <location>
        <position position="70"/>
    </location>
</feature>
<dbReference type="GeneID" id="13389610"/>
<dbReference type="VEuPathDB" id="TriTrypDB:LdBPK_221410.1"/>
<dbReference type="KEGG" id="ldo:LDBPK_221410"/>
<reference evidence="1 2" key="1">
    <citation type="journal article" date="2011" name="Genome Res.">
        <title>Whole genome sequencing of multiple Leishmania donovani clinical isolates provides insights into population structure and mechanisms of drug resistance.</title>
        <authorList>
            <person name="Downing T."/>
            <person name="Imamura H."/>
            <person name="Decuypere S."/>
            <person name="Clark T.G."/>
            <person name="Coombs G.H."/>
            <person name="Cotton J.A."/>
            <person name="Hilley J.D."/>
            <person name="de Doncker S."/>
            <person name="Maes I."/>
            <person name="Mottram J.C."/>
            <person name="Quail M.A."/>
            <person name="Rijal S."/>
            <person name="Sanders M."/>
            <person name="Schonian G."/>
            <person name="Stark O."/>
            <person name="Sundar S."/>
            <person name="Vanaerschot M."/>
            <person name="Hertz-Fowler C."/>
            <person name="Dujardin J.C."/>
            <person name="Berriman M."/>
        </authorList>
    </citation>
    <scope>NUCLEOTIDE SEQUENCE [LARGE SCALE GENOMIC DNA]</scope>
    <source>
        <strain evidence="1 2">BPK282A1</strain>
    </source>
</reference>
<dbReference type="RefSeq" id="XP_003860887.1">
    <property type="nucleotide sequence ID" value="XM_003860839.1"/>
</dbReference>
<reference evidence="2" key="2">
    <citation type="submission" date="2011-02" db="EMBL/GenBank/DDBJ databases">
        <title>Whole genome sequencing of Leishmania donovani clinical lines reveals dynamic variation related to drug resistance.</title>
        <authorList>
            <person name="Downing T."/>
            <person name="Imamura H."/>
            <person name="Sanders M."/>
            <person name="Decuypere S."/>
            <person name="Hertz-Fowler C."/>
            <person name="Clark T.G."/>
            <person name="Rijal S."/>
            <person name="Sundar S."/>
            <person name="Quail M.A."/>
            <person name="De Doncker S."/>
            <person name="Maes I."/>
            <person name="Vanaerschot M."/>
            <person name="Stark O."/>
            <person name="Schonian G."/>
            <person name="Dujardin J.C."/>
            <person name="Berriman M."/>
        </authorList>
    </citation>
    <scope>NUCLEOTIDE SEQUENCE [LARGE SCALE GENOMIC DNA]</scope>
    <source>
        <strain evidence="2">BPK282A1</strain>
    </source>
</reference>
<proteinExistence type="predicted"/>
<evidence type="ECO:0000313" key="2">
    <source>
        <dbReference type="Proteomes" id="UP000008980"/>
    </source>
</evidence>
<evidence type="ECO:0000313" key="1">
    <source>
        <dbReference type="EMBL" id="CBZ34182.1"/>
    </source>
</evidence>
<gene>
    <name evidence="1" type="ORF">LDBPK_221410</name>
</gene>
<dbReference type="GO" id="GO:0005840">
    <property type="term" value="C:ribosome"/>
    <property type="evidence" value="ECO:0007669"/>
    <property type="project" value="UniProtKB-KW"/>
</dbReference>
<keyword evidence="1" id="KW-0689">Ribosomal protein</keyword>
<organism evidence="1 2">
    <name type="scientific">Leishmania donovani</name>
    <dbReference type="NCBI Taxonomy" id="5661"/>
    <lineage>
        <taxon>Eukaryota</taxon>
        <taxon>Discoba</taxon>
        <taxon>Euglenozoa</taxon>
        <taxon>Kinetoplastea</taxon>
        <taxon>Metakinetoplastina</taxon>
        <taxon>Trypanosomatida</taxon>
        <taxon>Trypanosomatidae</taxon>
        <taxon>Leishmaniinae</taxon>
        <taxon>Leishmania</taxon>
    </lineage>
</organism>
<keyword evidence="1" id="KW-0687">Ribonucleoprotein</keyword>
<accession>E9BG06</accession>
<dbReference type="EMBL" id="FR799609">
    <property type="protein sequence ID" value="CBZ34182.1"/>
    <property type="molecule type" value="Genomic_DNA"/>
</dbReference>
<sequence length="70" mass="7491">MLRCRLLCVDSPGALPPRSISLSSSVLRLPTHTNTHTDAYAVPLSPLLSCAQGIALCIMVKSHYICAGRL</sequence>
<protein>
    <submittedName>
        <fullName evidence="1">40S ribosomal protein L14, putative</fullName>
    </submittedName>
</protein>